<reference evidence="8" key="1">
    <citation type="submission" date="2018-08" db="EMBL/GenBank/DDBJ databases">
        <authorList>
            <person name="Rossello M."/>
        </authorList>
    </citation>
    <scope>NUCLEOTIDE SEQUENCE [LARGE SCALE GENOMIC DNA]</scope>
    <source>
        <strain evidence="8">cv. Chinese Spring</strain>
    </source>
</reference>
<keyword evidence="3" id="KW-0862">Zinc</keyword>
<organism evidence="8">
    <name type="scientific">Triticum aestivum</name>
    <name type="common">Wheat</name>
    <dbReference type="NCBI Taxonomy" id="4565"/>
    <lineage>
        <taxon>Eukaryota</taxon>
        <taxon>Viridiplantae</taxon>
        <taxon>Streptophyta</taxon>
        <taxon>Embryophyta</taxon>
        <taxon>Tracheophyta</taxon>
        <taxon>Spermatophyta</taxon>
        <taxon>Magnoliopsida</taxon>
        <taxon>Liliopsida</taxon>
        <taxon>Poales</taxon>
        <taxon>Poaceae</taxon>
        <taxon>BOP clade</taxon>
        <taxon>Pooideae</taxon>
        <taxon>Triticodae</taxon>
        <taxon>Triticeae</taxon>
        <taxon>Triticinae</taxon>
        <taxon>Triticum</taxon>
    </lineage>
</organism>
<dbReference type="RefSeq" id="XP_044352654.1">
    <property type="nucleotide sequence ID" value="XM_044496719.1"/>
</dbReference>
<dbReference type="PANTHER" id="PTHR46632">
    <property type="entry name" value="E3 UBIQUITIN-PROTEIN LIGASE SINA-LIKE 4"/>
    <property type="match status" value="1"/>
</dbReference>
<protein>
    <submittedName>
        <fullName evidence="8">E3 ubiquitin-protein ligase</fullName>
    </submittedName>
</protein>
<gene>
    <name evidence="8" type="primary">LOC123073656</name>
</gene>
<evidence type="ECO:0000259" key="7">
    <source>
        <dbReference type="PROSITE" id="PS51081"/>
    </source>
</evidence>
<dbReference type="OMA" id="GHISCSD"/>
<keyword evidence="9" id="KW-1185">Reference proteome</keyword>
<dbReference type="Gramene" id="TraesCS3D02G018300.1">
    <property type="protein sequence ID" value="TraesCS3D02G018300.1"/>
    <property type="gene ID" value="TraesCS3D02G018300"/>
</dbReference>
<dbReference type="Gramene" id="TraesRN3D0100036100.1">
    <property type="protein sequence ID" value="TraesRN3D0100036100.1"/>
    <property type="gene ID" value="TraesRN3D0100036100"/>
</dbReference>
<feature type="region of interest" description="Disordered" evidence="6">
    <location>
        <begin position="24"/>
        <end position="50"/>
    </location>
</feature>
<dbReference type="PANTHER" id="PTHR46632:SF16">
    <property type="entry name" value="E3 UBIQUITIN-PROTEIN LIGASE SINA-LIKE 10"/>
    <property type="match status" value="1"/>
</dbReference>
<evidence type="ECO:0000256" key="4">
    <source>
        <dbReference type="ARBA" id="ARBA00024004"/>
    </source>
</evidence>
<dbReference type="Gramene" id="TraesCS3D03G0032400.1">
    <property type="protein sequence ID" value="TraesCS3D03G0032400.1.CDS"/>
    <property type="gene ID" value="TraesCS3D03G0032400"/>
</dbReference>
<dbReference type="GeneID" id="123073656"/>
<dbReference type="Gene3D" id="3.30.40.10">
    <property type="entry name" value="Zinc/RING finger domain, C3HC4 (zinc finger)"/>
    <property type="match status" value="1"/>
</dbReference>
<evidence type="ECO:0000256" key="5">
    <source>
        <dbReference type="PROSITE-ProRule" id="PRU00455"/>
    </source>
</evidence>
<dbReference type="GO" id="GO:0016567">
    <property type="term" value="P:protein ubiquitination"/>
    <property type="evidence" value="ECO:0007669"/>
    <property type="project" value="UniProtKB-UniPathway"/>
</dbReference>
<dbReference type="GO" id="GO:0005737">
    <property type="term" value="C:cytoplasm"/>
    <property type="evidence" value="ECO:0000318"/>
    <property type="project" value="GO_Central"/>
</dbReference>
<dbReference type="GO" id="GO:0061630">
    <property type="term" value="F:ubiquitin protein ligase activity"/>
    <property type="evidence" value="ECO:0000318"/>
    <property type="project" value="GO_Central"/>
</dbReference>
<proteinExistence type="predicted"/>
<dbReference type="PROSITE" id="PS51081">
    <property type="entry name" value="ZF_SIAH"/>
    <property type="match status" value="1"/>
</dbReference>
<evidence type="ECO:0000256" key="3">
    <source>
        <dbReference type="ARBA" id="ARBA00022833"/>
    </source>
</evidence>
<evidence type="ECO:0000256" key="1">
    <source>
        <dbReference type="ARBA" id="ARBA00022723"/>
    </source>
</evidence>
<dbReference type="Proteomes" id="UP000019116">
    <property type="component" value="Chromosome 3D"/>
</dbReference>
<comment type="function">
    <text evidence="4">E3 ubiquitin-protein ligase that mediates ubiquitination and subsequent proteasomal degradation of target proteins. E3 ubiquitin ligases accept ubiquitin from an E2 ubiquitin-conjugating enzyme in the form of a thioester and then directly transfers the ubiquitin to targeted substrates. It probably triggers the ubiquitin-mediated degradation of different substrates.</text>
</comment>
<dbReference type="STRING" id="4565.A0A3B6GP77"/>
<dbReference type="OrthoDB" id="4788989at2759"/>
<dbReference type="InterPro" id="IPR044286">
    <property type="entry name" value="SINL_plant"/>
</dbReference>
<keyword evidence="2 5" id="KW-0863">Zinc-finger</keyword>
<evidence type="ECO:0000256" key="6">
    <source>
        <dbReference type="SAM" id="MobiDB-lite"/>
    </source>
</evidence>
<dbReference type="InterPro" id="IPR013010">
    <property type="entry name" value="Znf_SIAH"/>
</dbReference>
<name>A0A3B6GP77_WHEAT</name>
<dbReference type="Gramene" id="TraesCLE_scaffold_025507_01G000300.1">
    <property type="protein sequence ID" value="TraesCLE_scaffold_025507_01G000300.1"/>
    <property type="gene ID" value="TraesCLE_scaffold_025507_01G000300"/>
</dbReference>
<keyword evidence="1" id="KW-0479">Metal-binding</keyword>
<dbReference type="Gramene" id="TraesROB_scaffold_023041_01G000400.1">
    <property type="protein sequence ID" value="TraesROB_scaffold_023041_01G000400.1"/>
    <property type="gene ID" value="TraesROB_scaffold_023041_01G000400"/>
</dbReference>
<dbReference type="GO" id="GO:0008270">
    <property type="term" value="F:zinc ion binding"/>
    <property type="evidence" value="ECO:0007669"/>
    <property type="project" value="UniProtKB-KW"/>
</dbReference>
<dbReference type="UniPathway" id="UPA00143"/>
<dbReference type="InterPro" id="IPR013083">
    <property type="entry name" value="Znf_RING/FYVE/PHD"/>
</dbReference>
<evidence type="ECO:0000313" key="8">
    <source>
        <dbReference type="EnsemblPlants" id="TraesCS3D02G018300.1"/>
    </source>
</evidence>
<accession>A0A3B6GP77</accession>
<reference evidence="8" key="2">
    <citation type="submission" date="2018-10" db="UniProtKB">
        <authorList>
            <consortium name="EnsemblPlants"/>
        </authorList>
    </citation>
    <scope>IDENTIFICATION</scope>
</reference>
<evidence type="ECO:0000256" key="2">
    <source>
        <dbReference type="ARBA" id="ARBA00022771"/>
    </source>
</evidence>
<sequence>MGGRNGSLRCSNRLRKRRIILHLETASREESSTGTGSRSTARRARREIDRPSIMAKKAGADRTAAAVKAGSCSRKKAKAASSSKITVTLDPKLLECSVCCSPLVAPLSQCANGHITCFECSSDVNYSCSLCSGPANTHCSALERILAGLAVPCSFQEHGCTEMIPFTEKLAHEESCLHAPCHCPIAGCCPYPGRSLHDHIKGEHPMIQYTRITAGRLYPLSMRHDELARLVSLGSKAVFLLVVDRSVPSGLTLSVIHLMSDPIEREDFKYKIQVHTQTGILSLSGETQSVGRLRGPYQAGASLFVSDTMWSPPDSPVYLELKC</sequence>
<dbReference type="SUPFAM" id="SSF49599">
    <property type="entry name" value="TRAF domain-like"/>
    <property type="match status" value="1"/>
</dbReference>
<evidence type="ECO:0000313" key="9">
    <source>
        <dbReference type="Proteomes" id="UP000019116"/>
    </source>
</evidence>
<dbReference type="Pfam" id="PF21361">
    <property type="entry name" value="Sina_ZnF"/>
    <property type="match status" value="1"/>
</dbReference>
<dbReference type="EnsemblPlants" id="TraesCS3D02G018300.1">
    <property type="protein sequence ID" value="TraesCS3D02G018300.1"/>
    <property type="gene ID" value="TraesCS3D02G018300"/>
</dbReference>
<feature type="domain" description="SIAH-type" evidence="7">
    <location>
        <begin position="148"/>
        <end position="205"/>
    </location>
</feature>
<dbReference type="AlphaFoldDB" id="A0A3B6GP77"/>